<evidence type="ECO:0000313" key="2">
    <source>
        <dbReference type="Proteomes" id="UP001596074"/>
    </source>
</evidence>
<reference evidence="2" key="1">
    <citation type="journal article" date="2019" name="Int. J. Syst. Evol. Microbiol.">
        <title>The Global Catalogue of Microorganisms (GCM) 10K type strain sequencing project: providing services to taxonomists for standard genome sequencing and annotation.</title>
        <authorList>
            <consortium name="The Broad Institute Genomics Platform"/>
            <consortium name="The Broad Institute Genome Sequencing Center for Infectious Disease"/>
            <person name="Wu L."/>
            <person name="Ma J."/>
        </authorList>
    </citation>
    <scope>NUCLEOTIDE SEQUENCE [LARGE SCALE GENOMIC DNA]</scope>
    <source>
        <strain evidence="2">KCTC 42087</strain>
    </source>
</reference>
<accession>A0ABW0ZUB3</accession>
<keyword evidence="2" id="KW-1185">Reference proteome</keyword>
<comment type="caution">
    <text evidence="1">The sequence shown here is derived from an EMBL/GenBank/DDBJ whole genome shotgun (WGS) entry which is preliminary data.</text>
</comment>
<gene>
    <name evidence="1" type="ORF">ACFPZN_09995</name>
</gene>
<dbReference type="RefSeq" id="WP_378281558.1">
    <property type="nucleotide sequence ID" value="NZ_JBHSON010000011.1"/>
</dbReference>
<protein>
    <submittedName>
        <fullName evidence="1">Uncharacterized protein</fullName>
    </submittedName>
</protein>
<dbReference type="Proteomes" id="UP001596074">
    <property type="component" value="Unassembled WGS sequence"/>
</dbReference>
<dbReference type="EMBL" id="JBHSON010000011">
    <property type="protein sequence ID" value="MFC5745938.1"/>
    <property type="molecule type" value="Genomic_DNA"/>
</dbReference>
<evidence type="ECO:0000313" key="1">
    <source>
        <dbReference type="EMBL" id="MFC5745938.1"/>
    </source>
</evidence>
<proteinExistence type="predicted"/>
<sequence>MAVPGATWLATLAVQNFGYPQYGSPDLPHGLPSGWFRVDGVEVFAWPLWTLPKGDMTSVWNVGWNNGGWKFARASGGGLKATISQTHGVPAPNSIDHIVDLDIFAMCAAARPRGGGPLTPVPVMVERVPSDYSEYSPWKGWDWDVPHVGEYPGKYGWG</sequence>
<organism evidence="1 2">
    <name type="scientific">Actinomadura rugatobispora</name>
    <dbReference type="NCBI Taxonomy" id="1994"/>
    <lineage>
        <taxon>Bacteria</taxon>
        <taxon>Bacillati</taxon>
        <taxon>Actinomycetota</taxon>
        <taxon>Actinomycetes</taxon>
        <taxon>Streptosporangiales</taxon>
        <taxon>Thermomonosporaceae</taxon>
        <taxon>Actinomadura</taxon>
    </lineage>
</organism>
<name>A0ABW0ZUB3_9ACTN</name>